<reference evidence="2 3" key="1">
    <citation type="submission" date="2023-03" db="EMBL/GenBank/DDBJ databases">
        <title>Bacillus Genome Sequencing.</title>
        <authorList>
            <person name="Dunlap C."/>
        </authorList>
    </citation>
    <scope>NUCLEOTIDE SEQUENCE [LARGE SCALE GENOMIC DNA]</scope>
    <source>
        <strain evidence="2 3">B-59205</strain>
    </source>
</reference>
<comment type="caution">
    <text evidence="2">The sequence shown here is derived from an EMBL/GenBank/DDBJ whole genome shotgun (WGS) entry which is preliminary data.</text>
</comment>
<dbReference type="EMBL" id="JARSFG010000020">
    <property type="protein sequence ID" value="MEC1180010.1"/>
    <property type="molecule type" value="Genomic_DNA"/>
</dbReference>
<evidence type="ECO:0000313" key="2">
    <source>
        <dbReference type="EMBL" id="MEC1180010.1"/>
    </source>
</evidence>
<evidence type="ECO:0000313" key="3">
    <source>
        <dbReference type="Proteomes" id="UP001344888"/>
    </source>
</evidence>
<organism evidence="2 3">
    <name type="scientific">Metasolibacillus meyeri</name>
    <dbReference type="NCBI Taxonomy" id="1071052"/>
    <lineage>
        <taxon>Bacteria</taxon>
        <taxon>Bacillati</taxon>
        <taxon>Bacillota</taxon>
        <taxon>Bacilli</taxon>
        <taxon>Bacillales</taxon>
        <taxon>Caryophanaceae</taxon>
        <taxon>Metasolibacillus</taxon>
    </lineage>
</organism>
<dbReference type="Proteomes" id="UP001344888">
    <property type="component" value="Unassembled WGS sequence"/>
</dbReference>
<dbReference type="AlphaFoldDB" id="A0AAW9NYF6"/>
<keyword evidence="3" id="KW-1185">Reference proteome</keyword>
<sequence length="109" mass="12625">MDKHAALNLIYENILGEDSILLQLRRGGGLDENKFHELINAMQFLIVEYKNIDVVPKKLALSFVDISNYFYFNEGKYSLDQQNAIEDAVQEIAQLANELFDCQIRNERN</sequence>
<feature type="coiled-coil region" evidence="1">
    <location>
        <begin position="78"/>
        <end position="105"/>
    </location>
</feature>
<keyword evidence="1" id="KW-0175">Coiled coil</keyword>
<evidence type="ECO:0000256" key="1">
    <source>
        <dbReference type="SAM" id="Coils"/>
    </source>
</evidence>
<accession>A0AAW9NYF6</accession>
<protein>
    <submittedName>
        <fullName evidence="2">Uncharacterized protein</fullName>
    </submittedName>
</protein>
<dbReference type="RefSeq" id="WP_326124506.1">
    <property type="nucleotide sequence ID" value="NZ_JARSFG010000020.1"/>
</dbReference>
<gene>
    <name evidence="2" type="ORF">P9B03_16030</name>
</gene>
<proteinExistence type="predicted"/>
<name>A0AAW9NYF6_9BACL</name>